<dbReference type="HOGENOM" id="CLU_1684935_0_0_5"/>
<geneLocation type="plasmid" evidence="3">
    <name>pHLK1</name>
</geneLocation>
<dbReference type="GO" id="GO:0008236">
    <property type="term" value="F:serine-type peptidase activity"/>
    <property type="evidence" value="ECO:0007669"/>
    <property type="project" value="InterPro"/>
</dbReference>
<dbReference type="SMART" id="SM00245">
    <property type="entry name" value="TSPc"/>
    <property type="match status" value="1"/>
</dbReference>
<feature type="domain" description="Tail specific protease" evidence="1">
    <location>
        <begin position="6"/>
        <end position="120"/>
    </location>
</feature>
<reference evidence="2 3" key="1">
    <citation type="journal article" date="2008" name="BMC Genomics">
        <title>Complete genome of Phenylobacterium zucineum - a novel facultative intracellular bacterium isolated from human erythroleukemia cell line K562.</title>
        <authorList>
            <person name="Luo Y."/>
            <person name="Xu X."/>
            <person name="Ding Z."/>
            <person name="Liu Z."/>
            <person name="Zhang B."/>
            <person name="Yan Z."/>
            <person name="Sun J."/>
            <person name="Hu S."/>
            <person name="Hu X."/>
        </authorList>
    </citation>
    <scope>NUCLEOTIDE SEQUENCE [LARGE SCALE GENOMIC DNA]</scope>
    <source>
        <strain evidence="3">HLK1</strain>
        <plasmid evidence="3">HLK1</plasmid>
        <plasmid evidence="3">Plasmid pHLK1</plasmid>
    </source>
</reference>
<dbReference type="GO" id="GO:0006508">
    <property type="term" value="P:proteolysis"/>
    <property type="evidence" value="ECO:0007669"/>
    <property type="project" value="InterPro"/>
</dbReference>
<dbReference type="AlphaFoldDB" id="B4RIS4"/>
<dbReference type="Proteomes" id="UP000001868">
    <property type="component" value="Plasmid pHLK1"/>
</dbReference>
<sequence length="156" mass="16614">MRPAWSSRKVNDLVWRIAGTRTFRIDSFSTKIVPSSYLGRRVVILTSARTVSAGEELAYNMKVLGRATVIGETTKGGANPGGIERVGSRLVAFIPTGQARNPTTGTNWEGAGVAPDIHASAADALAVAMRELRVPNVRSKALGELTTEAVFRPAGH</sequence>
<accession>B4RIS4</accession>
<dbReference type="InterPro" id="IPR029045">
    <property type="entry name" value="ClpP/crotonase-like_dom_sf"/>
</dbReference>
<dbReference type="PANTHER" id="PTHR11261:SF3">
    <property type="entry name" value="RETINOL-BINDING PROTEIN 3"/>
    <property type="match status" value="1"/>
</dbReference>
<evidence type="ECO:0000259" key="1">
    <source>
        <dbReference type="SMART" id="SM00245"/>
    </source>
</evidence>
<evidence type="ECO:0000313" key="3">
    <source>
        <dbReference type="Proteomes" id="UP000001868"/>
    </source>
</evidence>
<keyword evidence="3" id="KW-1185">Reference proteome</keyword>
<dbReference type="PANTHER" id="PTHR11261">
    <property type="entry name" value="INTERPHOTORECEPTOR RETINOID-BINDING PROTEIN"/>
    <property type="match status" value="1"/>
</dbReference>
<gene>
    <name evidence="2" type="ordered locus">PHZ_p0307</name>
</gene>
<keyword evidence="2" id="KW-0614">Plasmid</keyword>
<name>B4RIS4_PHEZH</name>
<proteinExistence type="predicted"/>
<protein>
    <submittedName>
        <fullName evidence="2">Putative interphotoreceptor retinol-binding protein</fullName>
    </submittedName>
</protein>
<dbReference type="Pfam" id="PF03572">
    <property type="entry name" value="Peptidase_S41"/>
    <property type="match status" value="1"/>
</dbReference>
<dbReference type="KEGG" id="pzu:PHZ_p0307"/>
<keyword evidence="2" id="KW-0675">Receptor</keyword>
<dbReference type="eggNOG" id="COG0793">
    <property type="taxonomic scope" value="Bacteria"/>
</dbReference>
<evidence type="ECO:0000313" key="2">
    <source>
        <dbReference type="EMBL" id="ACG80249.1"/>
    </source>
</evidence>
<dbReference type="Gene3D" id="3.90.226.10">
    <property type="entry name" value="2-enoyl-CoA Hydratase, Chain A, domain 1"/>
    <property type="match status" value="1"/>
</dbReference>
<dbReference type="InterPro" id="IPR005151">
    <property type="entry name" value="Tail-specific_protease"/>
</dbReference>
<dbReference type="RefSeq" id="WP_012520545.1">
    <property type="nucleotide sequence ID" value="NC_011143.1"/>
</dbReference>
<dbReference type="OrthoDB" id="9758793at2"/>
<dbReference type="SUPFAM" id="SSF52096">
    <property type="entry name" value="ClpP/crotonase"/>
    <property type="match status" value="1"/>
</dbReference>
<organism evidence="2 3">
    <name type="scientific">Phenylobacterium zucineum (strain HLK1)</name>
    <dbReference type="NCBI Taxonomy" id="450851"/>
    <lineage>
        <taxon>Bacteria</taxon>
        <taxon>Pseudomonadati</taxon>
        <taxon>Pseudomonadota</taxon>
        <taxon>Alphaproteobacteria</taxon>
        <taxon>Caulobacterales</taxon>
        <taxon>Caulobacteraceae</taxon>
        <taxon>Phenylobacterium</taxon>
    </lineage>
</organism>
<dbReference type="EMBL" id="CP000748">
    <property type="protein sequence ID" value="ACG80249.1"/>
    <property type="molecule type" value="Genomic_DNA"/>
</dbReference>